<feature type="compositionally biased region" description="Low complexity" evidence="1">
    <location>
        <begin position="1"/>
        <end position="23"/>
    </location>
</feature>
<evidence type="ECO:0000256" key="1">
    <source>
        <dbReference type="SAM" id="MobiDB-lite"/>
    </source>
</evidence>
<accession>A0AA39WCV3</accession>
<name>A0AA39WCV3_9PEZI</name>
<dbReference type="EMBL" id="JAULSU010000007">
    <property type="protein sequence ID" value="KAK0611651.1"/>
    <property type="molecule type" value="Genomic_DNA"/>
</dbReference>
<reference evidence="2" key="1">
    <citation type="submission" date="2023-06" db="EMBL/GenBank/DDBJ databases">
        <title>Genome-scale phylogeny and comparative genomics of the fungal order Sordariales.</title>
        <authorList>
            <consortium name="Lawrence Berkeley National Laboratory"/>
            <person name="Hensen N."/>
            <person name="Bonometti L."/>
            <person name="Westerberg I."/>
            <person name="Brannstrom I.O."/>
            <person name="Guillou S."/>
            <person name="Cros-Aarteil S."/>
            <person name="Calhoun S."/>
            <person name="Haridas S."/>
            <person name="Kuo A."/>
            <person name="Mondo S."/>
            <person name="Pangilinan J."/>
            <person name="Riley R."/>
            <person name="Labutti K."/>
            <person name="Andreopoulos B."/>
            <person name="Lipzen A."/>
            <person name="Chen C."/>
            <person name="Yanf M."/>
            <person name="Daum C."/>
            <person name="Ng V."/>
            <person name="Clum A."/>
            <person name="Steindorff A."/>
            <person name="Ohm R."/>
            <person name="Martin F."/>
            <person name="Silar P."/>
            <person name="Natvig D."/>
            <person name="Lalanne C."/>
            <person name="Gautier V."/>
            <person name="Ament-Velasquez S.L."/>
            <person name="Kruys A."/>
            <person name="Hutchinson M.I."/>
            <person name="Powell A.J."/>
            <person name="Barry K."/>
            <person name="Miller A.N."/>
            <person name="Grigoriev I.V."/>
            <person name="Debuchy R."/>
            <person name="Gladieux P."/>
            <person name="Thoren M.H."/>
            <person name="Johannesson H."/>
        </authorList>
    </citation>
    <scope>NUCLEOTIDE SEQUENCE</scope>
    <source>
        <strain evidence="2">CBS 606.72</strain>
    </source>
</reference>
<protein>
    <submittedName>
        <fullName evidence="2">Uncharacterized protein</fullName>
    </submittedName>
</protein>
<evidence type="ECO:0000313" key="3">
    <source>
        <dbReference type="Proteomes" id="UP001175000"/>
    </source>
</evidence>
<feature type="compositionally biased region" description="Low complexity" evidence="1">
    <location>
        <begin position="132"/>
        <end position="151"/>
    </location>
</feature>
<evidence type="ECO:0000313" key="2">
    <source>
        <dbReference type="EMBL" id="KAK0611651.1"/>
    </source>
</evidence>
<dbReference type="Proteomes" id="UP001175000">
    <property type="component" value="Unassembled WGS sequence"/>
</dbReference>
<organism evidence="2 3">
    <name type="scientific">Immersiella caudata</name>
    <dbReference type="NCBI Taxonomy" id="314043"/>
    <lineage>
        <taxon>Eukaryota</taxon>
        <taxon>Fungi</taxon>
        <taxon>Dikarya</taxon>
        <taxon>Ascomycota</taxon>
        <taxon>Pezizomycotina</taxon>
        <taxon>Sordariomycetes</taxon>
        <taxon>Sordariomycetidae</taxon>
        <taxon>Sordariales</taxon>
        <taxon>Lasiosphaeriaceae</taxon>
        <taxon>Immersiella</taxon>
    </lineage>
</organism>
<feature type="region of interest" description="Disordered" evidence="1">
    <location>
        <begin position="1"/>
        <end position="24"/>
    </location>
</feature>
<gene>
    <name evidence="2" type="ORF">B0T14DRAFT_558544</name>
</gene>
<dbReference type="AlphaFoldDB" id="A0AA39WCV3"/>
<proteinExistence type="predicted"/>
<feature type="region of interest" description="Disordered" evidence="1">
    <location>
        <begin position="118"/>
        <end position="162"/>
    </location>
</feature>
<sequence length="162" mass="16698">MVNTTTPTGSTSTSSSASKSGPAGCFAGVSSCAPEDAKSEVVPLAARQAPPHVVAAAAAKQREAIPSSHTSKVEANKSLLAAKLAEAAAAAAEAKEAEEVAERLNFHKVDHLDWAYSPPRRMAHGDWGDEVAGSSSTRSASSSSAVRSRSISPKRREQDNDA</sequence>
<comment type="caution">
    <text evidence="2">The sequence shown here is derived from an EMBL/GenBank/DDBJ whole genome shotgun (WGS) entry which is preliminary data.</text>
</comment>
<keyword evidence="3" id="KW-1185">Reference proteome</keyword>